<accession>A0ABP0I981</accession>
<evidence type="ECO:0000313" key="2">
    <source>
        <dbReference type="EMBL" id="CAK8998922.1"/>
    </source>
</evidence>
<dbReference type="Proteomes" id="UP001642464">
    <property type="component" value="Unassembled WGS sequence"/>
</dbReference>
<keyword evidence="3" id="KW-1185">Reference proteome</keyword>
<protein>
    <submittedName>
        <fullName evidence="1">Cyclin-dependent kinase 7</fullName>
    </submittedName>
</protein>
<keyword evidence="1" id="KW-0418">Kinase</keyword>
<name>A0ABP0I981_9DINO</name>
<organism evidence="1 3">
    <name type="scientific">Durusdinium trenchii</name>
    <dbReference type="NCBI Taxonomy" id="1381693"/>
    <lineage>
        <taxon>Eukaryota</taxon>
        <taxon>Sar</taxon>
        <taxon>Alveolata</taxon>
        <taxon>Dinophyceae</taxon>
        <taxon>Suessiales</taxon>
        <taxon>Symbiodiniaceae</taxon>
        <taxon>Durusdinium</taxon>
    </lineage>
</organism>
<sequence length="336" mass="37342">MGHGLGCDSAVLRGGQAAKDARSAPAADCTEHGASGWRSHRAREQSRMLGSSIFLREDVCCSAFVEVALQSEDTEDVATRFPRYSTVDLAPDTPERLRRCMESPYETPWAEEQPADYLCTNNFIQATACVAGLPDVQVIFDIFLGGGCTSMAAAHGSAGKVLPAEVFSFDLPEKLAKSLAPTGRLAQGDGTWWDITVVNETPPQPKLQEVLLRPGAGRMPRLVLVADYLEVVATASWNTLDVLCQHRQSLDFVVVDSSANVLFEKEWLIIETLCRPKRVLLTNLNLPSASSWIWHRLTRLNWQEIMWGHYLLDGDVWPPHSEMRRLRSWSLLSPPR</sequence>
<gene>
    <name evidence="1" type="ORF">SCF082_LOCUS5809</name>
    <name evidence="2" type="ORF">SCF082_LOCUS5837</name>
</gene>
<proteinExistence type="predicted"/>
<dbReference type="GO" id="GO:0016301">
    <property type="term" value="F:kinase activity"/>
    <property type="evidence" value="ECO:0007669"/>
    <property type="project" value="UniProtKB-KW"/>
</dbReference>
<dbReference type="EMBL" id="CAXAMM010003202">
    <property type="protein sequence ID" value="CAK8998922.1"/>
    <property type="molecule type" value="Genomic_DNA"/>
</dbReference>
<evidence type="ECO:0000313" key="3">
    <source>
        <dbReference type="Proteomes" id="UP001642464"/>
    </source>
</evidence>
<reference evidence="1 3" key="1">
    <citation type="submission" date="2024-02" db="EMBL/GenBank/DDBJ databases">
        <authorList>
            <person name="Chen Y."/>
            <person name="Shah S."/>
            <person name="Dougan E. K."/>
            <person name="Thang M."/>
            <person name="Chan C."/>
        </authorList>
    </citation>
    <scope>NUCLEOTIDE SEQUENCE [LARGE SCALE GENOMIC DNA]</scope>
</reference>
<evidence type="ECO:0000313" key="1">
    <source>
        <dbReference type="EMBL" id="CAK8998858.1"/>
    </source>
</evidence>
<comment type="caution">
    <text evidence="1">The sequence shown here is derived from an EMBL/GenBank/DDBJ whole genome shotgun (WGS) entry which is preliminary data.</text>
</comment>
<keyword evidence="1" id="KW-0808">Transferase</keyword>
<dbReference type="EMBL" id="CAXAMM010003180">
    <property type="protein sequence ID" value="CAK8998858.1"/>
    <property type="molecule type" value="Genomic_DNA"/>
</dbReference>